<evidence type="ECO:0000256" key="1">
    <source>
        <dbReference type="SAM" id="Phobius"/>
    </source>
</evidence>
<evidence type="ECO:0000313" key="2">
    <source>
        <dbReference type="Proteomes" id="UP000504606"/>
    </source>
</evidence>
<organism evidence="2 3">
    <name type="scientific">Frankliniella occidentalis</name>
    <name type="common">Western flower thrips</name>
    <name type="synonym">Euthrips occidentalis</name>
    <dbReference type="NCBI Taxonomy" id="133901"/>
    <lineage>
        <taxon>Eukaryota</taxon>
        <taxon>Metazoa</taxon>
        <taxon>Ecdysozoa</taxon>
        <taxon>Arthropoda</taxon>
        <taxon>Hexapoda</taxon>
        <taxon>Insecta</taxon>
        <taxon>Pterygota</taxon>
        <taxon>Neoptera</taxon>
        <taxon>Paraneoptera</taxon>
        <taxon>Thysanoptera</taxon>
        <taxon>Terebrantia</taxon>
        <taxon>Thripoidea</taxon>
        <taxon>Thripidae</taxon>
        <taxon>Frankliniella</taxon>
    </lineage>
</organism>
<dbReference type="KEGG" id="foc:113217879"/>
<proteinExistence type="predicted"/>
<name>A0A6J1TJP6_FRAOC</name>
<dbReference type="OrthoDB" id="7716214at2759"/>
<gene>
    <name evidence="3" type="primary">LOC113217879</name>
</gene>
<dbReference type="AlphaFoldDB" id="A0A6J1TJP6"/>
<keyword evidence="1" id="KW-0812">Transmembrane</keyword>
<dbReference type="RefSeq" id="XP_026293744.2">
    <property type="nucleotide sequence ID" value="XM_026437959.2"/>
</dbReference>
<protein>
    <submittedName>
        <fullName evidence="3">Uncharacterized protein LOC113217879</fullName>
    </submittedName>
</protein>
<feature type="transmembrane region" description="Helical" evidence="1">
    <location>
        <begin position="12"/>
        <end position="33"/>
    </location>
</feature>
<dbReference type="Proteomes" id="UP000504606">
    <property type="component" value="Unplaced"/>
</dbReference>
<dbReference type="GeneID" id="113217879"/>
<accession>A0A6J1TJP6</accession>
<keyword evidence="2" id="KW-1185">Reference proteome</keyword>
<sequence>MARTCHATAGWATWTIIALSYALVVGMTGPVNARLPKPRPSQRVYRSRLIPKLYNMAHCTDRHHFFHIRNVSTTMDRFGGDVLDVLFNLNGTAKLLSSIKFSLQRCTGGASQCEHVNTWTWSTGICDLMMTKHMAWSYMVERIHPPIKCPFQMGSYTSPNLTLDLDMVDKAMPRSNIEKHVWLSECQTFDENKNLFACFKWTTEARRVRVKEGGYQMG</sequence>
<keyword evidence="1" id="KW-0472">Membrane</keyword>
<reference evidence="3" key="1">
    <citation type="submission" date="2025-08" db="UniProtKB">
        <authorList>
            <consortium name="RefSeq"/>
        </authorList>
    </citation>
    <scope>IDENTIFICATION</scope>
    <source>
        <tissue evidence="3">Whole organism</tissue>
    </source>
</reference>
<evidence type="ECO:0000313" key="3">
    <source>
        <dbReference type="RefSeq" id="XP_026293744.2"/>
    </source>
</evidence>
<keyword evidence="1" id="KW-1133">Transmembrane helix</keyword>